<gene>
    <name evidence="2" type="ORF">Din_047098</name>
</gene>
<protein>
    <recommendedName>
        <fullName evidence="1">Reverse transcriptase zinc-binding domain-containing protein</fullName>
    </recommendedName>
</protein>
<proteinExistence type="predicted"/>
<dbReference type="AlphaFoldDB" id="A0A5B7C9P8"/>
<sequence>MRWIPASYGRFGVQSYYRVLCGEVGLDFPWKGIWNVKAPLKISFFVRAAVLEAILTIDNLGRRGKLLPNWCCMRCRAGESLNHLHSTLRLQGSYGPSFFHFLALIGLCQPWSMS</sequence>
<feature type="domain" description="Reverse transcriptase zinc-binding" evidence="1">
    <location>
        <begin position="11"/>
        <end position="85"/>
    </location>
</feature>
<accession>A0A5B7C9P8</accession>
<organism evidence="2">
    <name type="scientific">Davidia involucrata</name>
    <name type="common">Dove tree</name>
    <dbReference type="NCBI Taxonomy" id="16924"/>
    <lineage>
        <taxon>Eukaryota</taxon>
        <taxon>Viridiplantae</taxon>
        <taxon>Streptophyta</taxon>
        <taxon>Embryophyta</taxon>
        <taxon>Tracheophyta</taxon>
        <taxon>Spermatophyta</taxon>
        <taxon>Magnoliopsida</taxon>
        <taxon>eudicotyledons</taxon>
        <taxon>Gunneridae</taxon>
        <taxon>Pentapetalae</taxon>
        <taxon>asterids</taxon>
        <taxon>Cornales</taxon>
        <taxon>Nyssaceae</taxon>
        <taxon>Davidia</taxon>
    </lineage>
</organism>
<evidence type="ECO:0000259" key="1">
    <source>
        <dbReference type="Pfam" id="PF13966"/>
    </source>
</evidence>
<reference evidence="2" key="1">
    <citation type="submission" date="2019-08" db="EMBL/GenBank/DDBJ databases">
        <title>Reference gene set and small RNA set construction with multiple tissues from Davidia involucrata Baill.</title>
        <authorList>
            <person name="Yang H."/>
            <person name="Zhou C."/>
            <person name="Li G."/>
            <person name="Wang J."/>
            <person name="Gao P."/>
            <person name="Wang M."/>
            <person name="Wang R."/>
            <person name="Zhao Y."/>
        </authorList>
    </citation>
    <scope>NUCLEOTIDE SEQUENCE</scope>
    <source>
        <tissue evidence="2">Mixed with DoveR01_LX</tissue>
    </source>
</reference>
<evidence type="ECO:0000313" key="2">
    <source>
        <dbReference type="EMBL" id="MPA77657.1"/>
    </source>
</evidence>
<dbReference type="InterPro" id="IPR026960">
    <property type="entry name" value="RVT-Znf"/>
</dbReference>
<name>A0A5B7C9P8_DAVIN</name>
<dbReference type="EMBL" id="GHES01047098">
    <property type="protein sequence ID" value="MPA77657.1"/>
    <property type="molecule type" value="Transcribed_RNA"/>
</dbReference>
<dbReference type="Pfam" id="PF13966">
    <property type="entry name" value="zf-RVT"/>
    <property type="match status" value="1"/>
</dbReference>